<evidence type="ECO:0000313" key="3">
    <source>
        <dbReference type="Proteomes" id="UP001314170"/>
    </source>
</evidence>
<sequence length="69" mass="7450">MLGGSKDGEVKLGGLETITKEGMYLQCGIPKTFSNAYGMVCPVCGDRSPTDTSNKSKKKGYTIKDKEKK</sequence>
<dbReference type="Proteomes" id="UP001314170">
    <property type="component" value="Unassembled WGS sequence"/>
</dbReference>
<name>A0AAV1RPQ2_9ROSI</name>
<proteinExistence type="predicted"/>
<dbReference type="InterPro" id="IPR040306">
    <property type="entry name" value="Os02g0753200-like"/>
</dbReference>
<comment type="caution">
    <text evidence="2">The sequence shown here is derived from an EMBL/GenBank/DDBJ whole genome shotgun (WGS) entry which is preliminary data.</text>
</comment>
<keyword evidence="3" id="KW-1185">Reference proteome</keyword>
<dbReference type="PANTHER" id="PTHR35321">
    <property type="entry name" value="OS02G0753200 PROTEIN"/>
    <property type="match status" value="1"/>
</dbReference>
<feature type="region of interest" description="Disordered" evidence="1">
    <location>
        <begin position="46"/>
        <end position="69"/>
    </location>
</feature>
<accession>A0AAV1RPQ2</accession>
<organism evidence="2 3">
    <name type="scientific">Dovyalis caffra</name>
    <dbReference type="NCBI Taxonomy" id="77055"/>
    <lineage>
        <taxon>Eukaryota</taxon>
        <taxon>Viridiplantae</taxon>
        <taxon>Streptophyta</taxon>
        <taxon>Embryophyta</taxon>
        <taxon>Tracheophyta</taxon>
        <taxon>Spermatophyta</taxon>
        <taxon>Magnoliopsida</taxon>
        <taxon>eudicotyledons</taxon>
        <taxon>Gunneridae</taxon>
        <taxon>Pentapetalae</taxon>
        <taxon>rosids</taxon>
        <taxon>fabids</taxon>
        <taxon>Malpighiales</taxon>
        <taxon>Salicaceae</taxon>
        <taxon>Flacourtieae</taxon>
        <taxon>Dovyalis</taxon>
    </lineage>
</organism>
<dbReference type="EMBL" id="CAWUPB010001156">
    <property type="protein sequence ID" value="CAK7338684.1"/>
    <property type="molecule type" value="Genomic_DNA"/>
</dbReference>
<evidence type="ECO:0000313" key="2">
    <source>
        <dbReference type="EMBL" id="CAK7338684.1"/>
    </source>
</evidence>
<reference evidence="2 3" key="1">
    <citation type="submission" date="2024-01" db="EMBL/GenBank/DDBJ databases">
        <authorList>
            <person name="Waweru B."/>
        </authorList>
    </citation>
    <scope>NUCLEOTIDE SEQUENCE [LARGE SCALE GENOMIC DNA]</scope>
</reference>
<gene>
    <name evidence="2" type="ORF">DCAF_LOCUS13732</name>
</gene>
<dbReference type="PANTHER" id="PTHR35321:SF1">
    <property type="entry name" value="OS02G0753200 PROTEIN"/>
    <property type="match status" value="1"/>
</dbReference>
<evidence type="ECO:0000256" key="1">
    <source>
        <dbReference type="SAM" id="MobiDB-lite"/>
    </source>
</evidence>
<protein>
    <submittedName>
        <fullName evidence="2">Uncharacterized protein</fullName>
    </submittedName>
</protein>
<dbReference type="AlphaFoldDB" id="A0AAV1RPQ2"/>